<keyword evidence="2" id="KW-1185">Reference proteome</keyword>
<evidence type="ECO:0000313" key="1">
    <source>
        <dbReference type="EMBL" id="MXP42990.1"/>
    </source>
</evidence>
<organism evidence="1 2">
    <name type="scientific">Allopontixanthobacter sediminis</name>
    <dbReference type="NCBI Taxonomy" id="1689985"/>
    <lineage>
        <taxon>Bacteria</taxon>
        <taxon>Pseudomonadati</taxon>
        <taxon>Pseudomonadota</taxon>
        <taxon>Alphaproteobacteria</taxon>
        <taxon>Sphingomonadales</taxon>
        <taxon>Erythrobacteraceae</taxon>
        <taxon>Allopontixanthobacter</taxon>
    </lineage>
</organism>
<protein>
    <submittedName>
        <fullName evidence="1">Uncharacterized protein</fullName>
    </submittedName>
</protein>
<reference evidence="1 2" key="1">
    <citation type="submission" date="2019-12" db="EMBL/GenBank/DDBJ databases">
        <title>Genomic-based taxomic classification of the family Erythrobacteraceae.</title>
        <authorList>
            <person name="Xu L."/>
        </authorList>
    </citation>
    <scope>NUCLEOTIDE SEQUENCE [LARGE SCALE GENOMIC DNA]</scope>
    <source>
        <strain evidence="1 2">KCTC 42453</strain>
    </source>
</reference>
<dbReference type="RefSeq" id="WP_160754644.1">
    <property type="nucleotide sequence ID" value="NZ_WTYL01000001.1"/>
</dbReference>
<evidence type="ECO:0000313" key="2">
    <source>
        <dbReference type="Proteomes" id="UP000431922"/>
    </source>
</evidence>
<dbReference type="EMBL" id="WTYL01000001">
    <property type="protein sequence ID" value="MXP42990.1"/>
    <property type="molecule type" value="Genomic_DNA"/>
</dbReference>
<accession>A0A845AXL3</accession>
<proteinExistence type="predicted"/>
<dbReference type="AlphaFoldDB" id="A0A845AXL3"/>
<comment type="caution">
    <text evidence="1">The sequence shown here is derived from an EMBL/GenBank/DDBJ whole genome shotgun (WGS) entry which is preliminary data.</text>
</comment>
<name>A0A845AXL3_9SPHN</name>
<sequence length="52" mass="5513">MGLDYHTIDLSDYLEALEANNEAHSEGKADVDPARADKLAKVMAAHGDGGKT</sequence>
<gene>
    <name evidence="1" type="ORF">GRI65_00805</name>
</gene>
<dbReference type="OrthoDB" id="9964402at2"/>
<dbReference type="Proteomes" id="UP000431922">
    <property type="component" value="Unassembled WGS sequence"/>
</dbReference>